<dbReference type="InParanoid" id="T1FXH2"/>
<dbReference type="Proteomes" id="UP000015101">
    <property type="component" value="Unassembled WGS sequence"/>
</dbReference>
<evidence type="ECO:0000313" key="1">
    <source>
        <dbReference type="EMBL" id="ESO12773.1"/>
    </source>
</evidence>
<dbReference type="OMA" id="QQCCCCI"/>
<keyword evidence="3" id="KW-1185">Reference proteome</keyword>
<dbReference type="eggNOG" id="KOG2813">
    <property type="taxonomic scope" value="Eukaryota"/>
</dbReference>
<dbReference type="EMBL" id="KB095811">
    <property type="protein sequence ID" value="ESO12773.1"/>
    <property type="molecule type" value="Genomic_DNA"/>
</dbReference>
<sequence>PHISESEARKVFSDLIAQRCCYDKSVIKDMVLQKMTSSNVYHYTLETYIETRMTSWEQEPYSGQYVDSPANGMPPSPWEIHCHPNQMFHDEIHLMEVPHTATIVTCTACGCQGCVRCFNCLGRGFKRCISCHGSGNVMKLTDSRGPRHMDSCWRCRGTGRKRCPSCGGDGRVACKTCLGFKYLKCFINIRIEYSNNSVEHMINRSQLLNEALKEVKGYQVFQQTQPRVWPIVNHPEEEICCMSDALLSEHIKTFNSYARIIMQRQKLKMIPVTECTYAWKQESIKFWIYGKDNQLHAPNFPQKYCCGCVVV</sequence>
<gene>
    <name evidence="2" type="primary">20213520</name>
    <name evidence="1" type="ORF">HELRODRAFT_63547</name>
</gene>
<evidence type="ECO:0008006" key="4">
    <source>
        <dbReference type="Google" id="ProtNLM"/>
    </source>
</evidence>
<dbReference type="EMBL" id="AMQM01000233">
    <property type="status" value="NOT_ANNOTATED_CDS"/>
    <property type="molecule type" value="Genomic_DNA"/>
</dbReference>
<accession>T1FXH2</accession>
<dbReference type="RefSeq" id="XP_009009493.1">
    <property type="nucleotide sequence ID" value="XM_009011245.1"/>
</dbReference>
<name>T1FXH2_HELRO</name>
<reference evidence="3" key="1">
    <citation type="submission" date="2012-12" db="EMBL/GenBank/DDBJ databases">
        <authorList>
            <person name="Hellsten U."/>
            <person name="Grimwood J."/>
            <person name="Chapman J.A."/>
            <person name="Shapiro H."/>
            <person name="Aerts A."/>
            <person name="Otillar R.P."/>
            <person name="Terry A.Y."/>
            <person name="Boore J.L."/>
            <person name="Simakov O."/>
            <person name="Marletaz F."/>
            <person name="Cho S.-J."/>
            <person name="Edsinger-Gonzales E."/>
            <person name="Havlak P."/>
            <person name="Kuo D.-H."/>
            <person name="Larsson T."/>
            <person name="Lv J."/>
            <person name="Arendt D."/>
            <person name="Savage R."/>
            <person name="Osoegawa K."/>
            <person name="de Jong P."/>
            <person name="Lindberg D.R."/>
            <person name="Seaver E.C."/>
            <person name="Weisblat D.A."/>
            <person name="Putnam N.H."/>
            <person name="Grigoriev I.V."/>
            <person name="Rokhsar D.S."/>
        </authorList>
    </citation>
    <scope>NUCLEOTIDE SEQUENCE</scope>
</reference>
<organism evidence="2 3">
    <name type="scientific">Helobdella robusta</name>
    <name type="common">Californian leech</name>
    <dbReference type="NCBI Taxonomy" id="6412"/>
    <lineage>
        <taxon>Eukaryota</taxon>
        <taxon>Metazoa</taxon>
        <taxon>Spiralia</taxon>
        <taxon>Lophotrochozoa</taxon>
        <taxon>Annelida</taxon>
        <taxon>Clitellata</taxon>
        <taxon>Hirudinea</taxon>
        <taxon>Rhynchobdellida</taxon>
        <taxon>Glossiphoniidae</taxon>
        <taxon>Helobdella</taxon>
    </lineage>
</organism>
<dbReference type="EnsemblMetazoa" id="HelroT63547">
    <property type="protein sequence ID" value="HelroP63547"/>
    <property type="gene ID" value="HelroG63547"/>
</dbReference>
<evidence type="ECO:0000313" key="3">
    <source>
        <dbReference type="Proteomes" id="UP000015101"/>
    </source>
</evidence>
<dbReference type="OrthoDB" id="3355217at2759"/>
<reference evidence="2" key="3">
    <citation type="submission" date="2015-06" db="UniProtKB">
        <authorList>
            <consortium name="EnsemblMetazoa"/>
        </authorList>
    </citation>
    <scope>IDENTIFICATION</scope>
</reference>
<dbReference type="AlphaFoldDB" id="T1FXH2"/>
<dbReference type="PANTHER" id="PTHR48465:SF1">
    <property type="entry name" value="PROTEIN SSUH2 HOMOLOG"/>
    <property type="match status" value="1"/>
</dbReference>
<dbReference type="PANTHER" id="PTHR48465">
    <property type="entry name" value="PROTEIN SSUH2 HOMOLOG"/>
    <property type="match status" value="1"/>
</dbReference>
<protein>
    <recommendedName>
        <fullName evidence="4">CR-type domain-containing protein</fullName>
    </recommendedName>
</protein>
<proteinExistence type="predicted"/>
<dbReference type="CTD" id="20213520"/>
<dbReference type="InterPro" id="IPR052789">
    <property type="entry name" value="SSUH2_homolog"/>
</dbReference>
<dbReference type="HOGENOM" id="CLU_044550_2_1_1"/>
<evidence type="ECO:0000313" key="2">
    <source>
        <dbReference type="EnsemblMetazoa" id="HelroP63547"/>
    </source>
</evidence>
<reference evidence="1 3" key="2">
    <citation type="journal article" date="2013" name="Nature">
        <title>Insights into bilaterian evolution from three spiralian genomes.</title>
        <authorList>
            <person name="Simakov O."/>
            <person name="Marletaz F."/>
            <person name="Cho S.J."/>
            <person name="Edsinger-Gonzales E."/>
            <person name="Havlak P."/>
            <person name="Hellsten U."/>
            <person name="Kuo D.H."/>
            <person name="Larsson T."/>
            <person name="Lv J."/>
            <person name="Arendt D."/>
            <person name="Savage R."/>
            <person name="Osoegawa K."/>
            <person name="de Jong P."/>
            <person name="Grimwood J."/>
            <person name="Chapman J.A."/>
            <person name="Shapiro H."/>
            <person name="Aerts A."/>
            <person name="Otillar R.P."/>
            <person name="Terry A.Y."/>
            <person name="Boore J.L."/>
            <person name="Grigoriev I.V."/>
            <person name="Lindberg D.R."/>
            <person name="Seaver E.C."/>
            <person name="Weisblat D.A."/>
            <person name="Putnam N.H."/>
            <person name="Rokhsar D.S."/>
        </authorList>
    </citation>
    <scope>NUCLEOTIDE SEQUENCE</scope>
</reference>
<dbReference type="KEGG" id="hro:HELRODRAFT_63547"/>
<dbReference type="GeneID" id="20213520"/>